<name>A0A858Q6S9_9GAMM</name>
<dbReference type="Proteomes" id="UP000503004">
    <property type="component" value="Chromosome"/>
</dbReference>
<dbReference type="EMBL" id="CP046565">
    <property type="protein sequence ID" value="QJD29494.1"/>
    <property type="molecule type" value="Genomic_DNA"/>
</dbReference>
<accession>A0A858Q6S9</accession>
<dbReference type="Gene3D" id="3.10.450.50">
    <property type="match status" value="1"/>
</dbReference>
<dbReference type="Pfam" id="PF14534">
    <property type="entry name" value="DUF4440"/>
    <property type="match status" value="1"/>
</dbReference>
<proteinExistence type="predicted"/>
<dbReference type="SUPFAM" id="SSF54427">
    <property type="entry name" value="NTF2-like"/>
    <property type="match status" value="1"/>
</dbReference>
<evidence type="ECO:0000256" key="1">
    <source>
        <dbReference type="SAM" id="SignalP"/>
    </source>
</evidence>
<evidence type="ECO:0000259" key="2">
    <source>
        <dbReference type="Pfam" id="PF14534"/>
    </source>
</evidence>
<gene>
    <name evidence="3" type="ORF">GNH96_05630</name>
</gene>
<dbReference type="RefSeq" id="WP_169602777.1">
    <property type="nucleotide sequence ID" value="NZ_CP046565.1"/>
</dbReference>
<dbReference type="InterPro" id="IPR027843">
    <property type="entry name" value="DUF4440"/>
</dbReference>
<evidence type="ECO:0000313" key="3">
    <source>
        <dbReference type="EMBL" id="QJD29494.1"/>
    </source>
</evidence>
<organism evidence="3 4">
    <name type="scientific">Methylococcus geothermalis</name>
    <dbReference type="NCBI Taxonomy" id="2681310"/>
    <lineage>
        <taxon>Bacteria</taxon>
        <taxon>Pseudomonadati</taxon>
        <taxon>Pseudomonadota</taxon>
        <taxon>Gammaproteobacteria</taxon>
        <taxon>Methylococcales</taxon>
        <taxon>Methylococcaceae</taxon>
        <taxon>Methylococcus</taxon>
    </lineage>
</organism>
<protein>
    <submittedName>
        <fullName evidence="3">DUF4440 domain-containing protein</fullName>
    </submittedName>
</protein>
<feature type="domain" description="DUF4440" evidence="2">
    <location>
        <begin position="34"/>
        <end position="140"/>
    </location>
</feature>
<evidence type="ECO:0000313" key="4">
    <source>
        <dbReference type="Proteomes" id="UP000503004"/>
    </source>
</evidence>
<sequence length="152" mass="17055">MRTQILLLTAAFGLLTTPGWAQDDIRTIAANNAAEWNQAFADGKVDEIVSLYTADAILVQPNGKVSRDPGEIRNFWRTLIDQGAFKIDIVDVKGEKDDTIVTTTTLSDLKTLQDSHQTLRYHYDGVLYSVLKRQSDGSWKAQVQQWSERARG</sequence>
<keyword evidence="4" id="KW-1185">Reference proteome</keyword>
<dbReference type="InterPro" id="IPR032710">
    <property type="entry name" value="NTF2-like_dom_sf"/>
</dbReference>
<dbReference type="KEGG" id="metu:GNH96_05630"/>
<reference evidence="4" key="1">
    <citation type="submission" date="2019-12" db="EMBL/GenBank/DDBJ databases">
        <authorList>
            <person name="Awala S.I."/>
            <person name="Rhee S.K."/>
        </authorList>
    </citation>
    <scope>NUCLEOTIDE SEQUENCE [LARGE SCALE GENOMIC DNA]</scope>
    <source>
        <strain evidence="4">IM1</strain>
    </source>
</reference>
<feature type="signal peptide" evidence="1">
    <location>
        <begin position="1"/>
        <end position="21"/>
    </location>
</feature>
<dbReference type="AlphaFoldDB" id="A0A858Q6S9"/>
<feature type="chain" id="PRO_5032650248" evidence="1">
    <location>
        <begin position="22"/>
        <end position="152"/>
    </location>
</feature>
<keyword evidence="1" id="KW-0732">Signal</keyword>